<dbReference type="FunCoup" id="A0A1S3IKM5">
    <property type="interactions" value="2384"/>
</dbReference>
<dbReference type="Gene3D" id="1.10.287.370">
    <property type="match status" value="1"/>
</dbReference>
<evidence type="ECO:0000256" key="1">
    <source>
        <dbReference type="ARBA" id="ARBA00010048"/>
    </source>
</evidence>
<protein>
    <submittedName>
        <fullName evidence="4">Prefoldin subunit 5</fullName>
    </submittedName>
</protein>
<proteinExistence type="inferred from homology"/>
<dbReference type="InterPro" id="IPR009053">
    <property type="entry name" value="Prefoldin"/>
</dbReference>
<dbReference type="FunFam" id="1.10.287.370:FF:000004">
    <property type="entry name" value="Probable prefoldin subunit 5"/>
    <property type="match status" value="1"/>
</dbReference>
<dbReference type="GO" id="GO:1990113">
    <property type="term" value="P:RNA polymerase I assembly"/>
    <property type="evidence" value="ECO:0007669"/>
    <property type="project" value="TreeGrafter"/>
</dbReference>
<dbReference type="PANTHER" id="PTHR12674:SF2">
    <property type="entry name" value="PREFOLDIN SUBUNIT 5"/>
    <property type="match status" value="1"/>
</dbReference>
<dbReference type="GO" id="GO:0006457">
    <property type="term" value="P:protein folding"/>
    <property type="evidence" value="ECO:0007669"/>
    <property type="project" value="InterPro"/>
</dbReference>
<keyword evidence="2" id="KW-0143">Chaperone</keyword>
<organism evidence="3 4">
    <name type="scientific">Lingula anatina</name>
    <name type="common">Brachiopod</name>
    <name type="synonym">Lingula unguis</name>
    <dbReference type="NCBI Taxonomy" id="7574"/>
    <lineage>
        <taxon>Eukaryota</taxon>
        <taxon>Metazoa</taxon>
        <taxon>Spiralia</taxon>
        <taxon>Lophotrochozoa</taxon>
        <taxon>Brachiopoda</taxon>
        <taxon>Linguliformea</taxon>
        <taxon>Lingulata</taxon>
        <taxon>Lingulida</taxon>
        <taxon>Linguloidea</taxon>
        <taxon>Lingulidae</taxon>
        <taxon>Lingula</taxon>
    </lineage>
</organism>
<comment type="similarity">
    <text evidence="1">Belongs to the prefoldin subunit alpha family.</text>
</comment>
<evidence type="ECO:0000313" key="3">
    <source>
        <dbReference type="Proteomes" id="UP000085678"/>
    </source>
</evidence>
<dbReference type="InParanoid" id="A0A1S3IKM5"/>
<dbReference type="Proteomes" id="UP000085678">
    <property type="component" value="Unplaced"/>
</dbReference>
<dbReference type="GO" id="GO:1990114">
    <property type="term" value="P:RNA polymerase II core complex assembly"/>
    <property type="evidence" value="ECO:0007669"/>
    <property type="project" value="TreeGrafter"/>
</dbReference>
<dbReference type="GO" id="GO:0016272">
    <property type="term" value="C:prefoldin complex"/>
    <property type="evidence" value="ECO:0007669"/>
    <property type="project" value="InterPro"/>
</dbReference>
<sequence length="162" mass="18184">MAAKQIDLSALNIQQLQQLSQQIDQEIEFFTSSLSQLKMAQQKFVESQDCLGRISPETDGKDVLVPLTSSMYVPGKLSDVSNVLVDIGTGYYVEQEVENAKQYFQRKVDYLTKQMEKLQPILQDKYRTKQAVMEVLQLRVQAQLAAQQQSYAAAAQTGAAKS</sequence>
<name>A0A1S3IKM5_LINAN</name>
<keyword evidence="3" id="KW-1185">Reference proteome</keyword>
<dbReference type="NCBIfam" id="TIGR00293">
    <property type="entry name" value="prefoldin subunit alpha"/>
    <property type="match status" value="1"/>
</dbReference>
<dbReference type="KEGG" id="lak:106165227"/>
<dbReference type="SUPFAM" id="SSF46579">
    <property type="entry name" value="Prefoldin"/>
    <property type="match status" value="1"/>
</dbReference>
<dbReference type="CDD" id="cd23157">
    <property type="entry name" value="Prefoldin_5"/>
    <property type="match status" value="1"/>
</dbReference>
<gene>
    <name evidence="4" type="primary">LOC106165227</name>
</gene>
<evidence type="ECO:0000313" key="4">
    <source>
        <dbReference type="RefSeq" id="XP_013398795.1"/>
    </source>
</evidence>
<accession>A0A1S3IKM5</accession>
<dbReference type="PANTHER" id="PTHR12674">
    <property type="entry name" value="PREFOLDIN SUBUNIT 5"/>
    <property type="match status" value="1"/>
</dbReference>
<dbReference type="Pfam" id="PF02996">
    <property type="entry name" value="Prefoldin"/>
    <property type="match status" value="1"/>
</dbReference>
<reference evidence="4" key="1">
    <citation type="submission" date="2025-08" db="UniProtKB">
        <authorList>
            <consortium name="RefSeq"/>
        </authorList>
    </citation>
    <scope>IDENTIFICATION</scope>
    <source>
        <tissue evidence="4">Gonads</tissue>
    </source>
</reference>
<dbReference type="InterPro" id="IPR004127">
    <property type="entry name" value="Prefoldin_subunit_alpha"/>
</dbReference>
<dbReference type="GO" id="GO:1990115">
    <property type="term" value="P:RNA polymerase III assembly"/>
    <property type="evidence" value="ECO:0007669"/>
    <property type="project" value="TreeGrafter"/>
</dbReference>
<dbReference type="InterPro" id="IPR011599">
    <property type="entry name" value="PFD_alpha_archaea"/>
</dbReference>
<dbReference type="GeneID" id="106165227"/>
<dbReference type="STRING" id="7574.A0A1S3IKM5"/>
<dbReference type="GO" id="GO:0005737">
    <property type="term" value="C:cytoplasm"/>
    <property type="evidence" value="ECO:0007669"/>
    <property type="project" value="TreeGrafter"/>
</dbReference>
<dbReference type="GO" id="GO:0051082">
    <property type="term" value="F:unfolded protein binding"/>
    <property type="evidence" value="ECO:0007669"/>
    <property type="project" value="InterPro"/>
</dbReference>
<dbReference type="HAMAP" id="MF_00308">
    <property type="entry name" value="PfdA"/>
    <property type="match status" value="1"/>
</dbReference>
<dbReference type="OrthoDB" id="10267474at2759"/>
<dbReference type="RefSeq" id="XP_013398795.1">
    <property type="nucleotide sequence ID" value="XM_013543341.2"/>
</dbReference>
<evidence type="ECO:0000256" key="2">
    <source>
        <dbReference type="ARBA" id="ARBA00023186"/>
    </source>
</evidence>
<dbReference type="AlphaFoldDB" id="A0A1S3IKM5"/>